<evidence type="ECO:0000256" key="7">
    <source>
        <dbReference type="SAM" id="MobiDB-lite"/>
    </source>
</evidence>
<keyword evidence="3" id="KW-0472">Membrane</keyword>
<keyword evidence="9" id="KW-1185">Reference proteome</keyword>
<keyword evidence="6" id="KW-0449">Lipoprotein</keyword>
<evidence type="ECO:0000313" key="9">
    <source>
        <dbReference type="Proteomes" id="UP000216020"/>
    </source>
</evidence>
<name>A0A261S447_9BORD</name>
<dbReference type="AlphaFoldDB" id="A0A261S447"/>
<evidence type="ECO:0000256" key="3">
    <source>
        <dbReference type="ARBA" id="ARBA00023136"/>
    </source>
</evidence>
<evidence type="ECO:0000256" key="2">
    <source>
        <dbReference type="ARBA" id="ARBA00022729"/>
    </source>
</evidence>
<dbReference type="InterPro" id="IPR032831">
    <property type="entry name" value="LptM_cons"/>
</dbReference>
<evidence type="ECO:0000256" key="5">
    <source>
        <dbReference type="ARBA" id="ARBA00023237"/>
    </source>
</evidence>
<evidence type="ECO:0000313" key="8">
    <source>
        <dbReference type="EMBL" id="OZI32114.1"/>
    </source>
</evidence>
<evidence type="ECO:0008006" key="10">
    <source>
        <dbReference type="Google" id="ProtNLM"/>
    </source>
</evidence>
<reference evidence="9" key="1">
    <citation type="submission" date="2017-05" db="EMBL/GenBank/DDBJ databases">
        <title>Complete and WGS of Bordetella genogroups.</title>
        <authorList>
            <person name="Spilker T."/>
            <person name="Lipuma J."/>
        </authorList>
    </citation>
    <scope>NUCLEOTIDE SEQUENCE [LARGE SCALE GENOMIC DNA]</scope>
    <source>
        <strain evidence="9">AU16122</strain>
    </source>
</reference>
<evidence type="ECO:0000256" key="4">
    <source>
        <dbReference type="ARBA" id="ARBA00023139"/>
    </source>
</evidence>
<organism evidence="8 9">
    <name type="scientific">Bordetella genomosp. 10</name>
    <dbReference type="NCBI Taxonomy" id="1416804"/>
    <lineage>
        <taxon>Bacteria</taxon>
        <taxon>Pseudomonadati</taxon>
        <taxon>Pseudomonadota</taxon>
        <taxon>Betaproteobacteria</taxon>
        <taxon>Burkholderiales</taxon>
        <taxon>Alcaligenaceae</taxon>
        <taxon>Bordetella</taxon>
    </lineage>
</organism>
<comment type="caution">
    <text evidence="8">The sequence shown here is derived from an EMBL/GenBank/DDBJ whole genome shotgun (WGS) entry which is preliminary data.</text>
</comment>
<proteinExistence type="predicted"/>
<dbReference type="GO" id="GO:0009279">
    <property type="term" value="C:cell outer membrane"/>
    <property type="evidence" value="ECO:0007669"/>
    <property type="project" value="UniProtKB-SubCell"/>
</dbReference>
<gene>
    <name evidence="8" type="ORF">CAL29_30240</name>
</gene>
<keyword evidence="2" id="KW-0732">Signal</keyword>
<accession>A0A261S447</accession>
<protein>
    <recommendedName>
        <fullName evidence="10">Lipoprotein</fullName>
    </recommendedName>
</protein>
<comment type="subcellular location">
    <subcellularLocation>
        <location evidence="1">Cell outer membrane</location>
        <topology evidence="1">Lipid-anchor</topology>
    </subcellularLocation>
</comment>
<dbReference type="Pfam" id="PF13627">
    <property type="entry name" value="LptM_cons"/>
    <property type="match status" value="1"/>
</dbReference>
<evidence type="ECO:0000256" key="6">
    <source>
        <dbReference type="ARBA" id="ARBA00023288"/>
    </source>
</evidence>
<keyword evidence="4" id="KW-0564">Palmitate</keyword>
<sequence length="81" mass="8192">MSHMATSRRVLCIVATLAAGAWLAGCGYKGPLYLPTGASAQQAKPPVGVRPAPLPPTIPGSAPDVRIAPALPSYPSTAAQQ</sequence>
<dbReference type="Proteomes" id="UP000216020">
    <property type="component" value="Unassembled WGS sequence"/>
</dbReference>
<keyword evidence="5" id="KW-0998">Cell outer membrane</keyword>
<dbReference type="NCBIfam" id="NF047847">
    <property type="entry name" value="SS_mature_LptM"/>
    <property type="match status" value="1"/>
</dbReference>
<evidence type="ECO:0000256" key="1">
    <source>
        <dbReference type="ARBA" id="ARBA00004459"/>
    </source>
</evidence>
<dbReference type="EMBL" id="NEVM01000005">
    <property type="protein sequence ID" value="OZI32114.1"/>
    <property type="molecule type" value="Genomic_DNA"/>
</dbReference>
<feature type="region of interest" description="Disordered" evidence="7">
    <location>
        <begin position="39"/>
        <end position="81"/>
    </location>
</feature>